<organism evidence="1">
    <name type="scientific">Populus trichocarpa</name>
    <name type="common">Western balsam poplar</name>
    <name type="synonym">Populus balsamifera subsp. trichocarpa</name>
    <dbReference type="NCBI Taxonomy" id="3694"/>
    <lineage>
        <taxon>Eukaryota</taxon>
        <taxon>Viridiplantae</taxon>
        <taxon>Streptophyta</taxon>
        <taxon>Embryophyta</taxon>
        <taxon>Tracheophyta</taxon>
        <taxon>Spermatophyta</taxon>
        <taxon>Magnoliopsida</taxon>
        <taxon>eudicotyledons</taxon>
        <taxon>Gunneridae</taxon>
        <taxon>Pentapetalae</taxon>
        <taxon>rosids</taxon>
        <taxon>fabids</taxon>
        <taxon>Malpighiales</taxon>
        <taxon>Salicaceae</taxon>
        <taxon>Saliceae</taxon>
        <taxon>Populus</taxon>
    </lineage>
</organism>
<evidence type="ECO:0000313" key="1">
    <source>
        <dbReference type="EMBL" id="ABK95452.1"/>
    </source>
</evidence>
<sequence>MLPGFQLFSLEQNLIFEKTSSSLLTILVQCQLLLLRGRN</sequence>
<accession>A9PGE9</accession>
<dbReference type="AlphaFoldDB" id="A9PGE9"/>
<proteinExistence type="evidence at transcript level"/>
<protein>
    <submittedName>
        <fullName evidence="1">Uncharacterized protein</fullName>
    </submittedName>
</protein>
<name>A9PGE9_POPTR</name>
<reference evidence="1" key="1">
    <citation type="journal article" date="2008" name="BMC Genomics">
        <title>Analysis of 4,664 high-quality sequence-finished poplar full-length cDNA clones and their utility for the discovery of genes responding to insect feeding.</title>
        <authorList>
            <person name="Ralph S.G."/>
            <person name="Chun H.J."/>
            <person name="Cooper D."/>
            <person name="Kirkpatrick R."/>
            <person name="Kolosova N."/>
            <person name="Gunter L."/>
            <person name="Tuskan G.A."/>
            <person name="Douglas C.J."/>
            <person name="Holt R.A."/>
            <person name="Jones S.J."/>
            <person name="Marra M.A."/>
            <person name="Bohlmann J."/>
        </authorList>
    </citation>
    <scope>NUCLEOTIDE SEQUENCE</scope>
    <source>
        <tissue evidence="1">Young and mature leaves</tissue>
    </source>
</reference>
<dbReference type="EMBL" id="EF147439">
    <property type="protein sequence ID" value="ABK95452.1"/>
    <property type="molecule type" value="mRNA"/>
</dbReference>